<dbReference type="EnsemblPlants" id="EMT33454">
    <property type="protein sequence ID" value="EMT33454"/>
    <property type="gene ID" value="F775_13474"/>
</dbReference>
<evidence type="ECO:0000256" key="2">
    <source>
        <dbReference type="ARBA" id="ARBA00009592"/>
    </source>
</evidence>
<comment type="similarity">
    <text evidence="2">Belongs to the RLP family.</text>
</comment>
<dbReference type="PRINTS" id="PR00019">
    <property type="entry name" value="LEURICHRPT"/>
</dbReference>
<evidence type="ECO:0000256" key="5">
    <source>
        <dbReference type="ARBA" id="ARBA00022737"/>
    </source>
</evidence>
<dbReference type="FunFam" id="3.80.10.10:FF:000095">
    <property type="entry name" value="LRR receptor-like serine/threonine-protein kinase GSO1"/>
    <property type="match status" value="1"/>
</dbReference>
<evidence type="ECO:0000259" key="9">
    <source>
        <dbReference type="Pfam" id="PF08263"/>
    </source>
</evidence>
<dbReference type="Gene3D" id="3.80.10.10">
    <property type="entry name" value="Ribonuclease Inhibitor"/>
    <property type="match status" value="5"/>
</dbReference>
<keyword evidence="3" id="KW-0433">Leucine-rich repeat</keyword>
<comment type="subcellular location">
    <subcellularLocation>
        <location evidence="1">Cell membrane</location>
        <topology evidence="1">Single-pass type I membrane protein</topology>
    </subcellularLocation>
</comment>
<dbReference type="InterPro" id="IPR013210">
    <property type="entry name" value="LRR_N_plant-typ"/>
</dbReference>
<dbReference type="InterPro" id="IPR001611">
    <property type="entry name" value="Leu-rich_rpt"/>
</dbReference>
<dbReference type="SUPFAM" id="SSF52058">
    <property type="entry name" value="L domain-like"/>
    <property type="match status" value="3"/>
</dbReference>
<name>N1R4L3_AEGTA</name>
<evidence type="ECO:0000256" key="8">
    <source>
        <dbReference type="ARBA" id="ARBA00023180"/>
    </source>
</evidence>
<dbReference type="PROSITE" id="PS51450">
    <property type="entry name" value="LRR"/>
    <property type="match status" value="1"/>
</dbReference>
<dbReference type="PANTHER" id="PTHR48062">
    <property type="entry name" value="RECEPTOR-LIKE PROTEIN 14"/>
    <property type="match status" value="1"/>
</dbReference>
<dbReference type="AlphaFoldDB" id="N1R4L3"/>
<evidence type="ECO:0000256" key="7">
    <source>
        <dbReference type="ARBA" id="ARBA00023136"/>
    </source>
</evidence>
<feature type="domain" description="Leucine-rich repeat-containing N-terminal plant-type" evidence="9">
    <location>
        <begin position="89"/>
        <end position="129"/>
    </location>
</feature>
<keyword evidence="4" id="KW-0812">Transmembrane</keyword>
<dbReference type="InterPro" id="IPR032675">
    <property type="entry name" value="LRR_dom_sf"/>
</dbReference>
<protein>
    <submittedName>
        <fullName evidence="10">LRR receptor-like serine/threonine-protein kinase GSO1</fullName>
    </submittedName>
</protein>
<proteinExistence type="inferred from homology"/>
<evidence type="ECO:0000256" key="4">
    <source>
        <dbReference type="ARBA" id="ARBA00022692"/>
    </source>
</evidence>
<dbReference type="FunFam" id="3.80.10.10:FF:000383">
    <property type="entry name" value="Leucine-rich repeat receptor protein kinase EMS1"/>
    <property type="match status" value="1"/>
</dbReference>
<dbReference type="SMART" id="SM00369">
    <property type="entry name" value="LRR_TYP"/>
    <property type="match status" value="7"/>
</dbReference>
<keyword evidence="6" id="KW-1133">Transmembrane helix</keyword>
<reference evidence="10" key="1">
    <citation type="submission" date="2015-06" db="UniProtKB">
        <authorList>
            <consortium name="EnsemblPlants"/>
        </authorList>
    </citation>
    <scope>IDENTIFICATION</scope>
</reference>
<sequence length="1017" mass="112613">MALDGPLRQRPPPHRHAPRQHDAAARRFRPVPSTIEQGKKSPTARQVAPAAARREGGGGGAGLSGICILSNSKLFSPFMLHLSSVCFVEERAALMDIRSSLMRARSLGVTNSWGEDGDDCCSWEHVKCNNTTQRVSHLDLSYIFVTSSHDHWYLNSTVFSALYELEYLDLSNNYPCSLALEGLVGLSKLRYLDFSATTQGGGFPEFLERIVSLEVLALNATENLRNLRQLNMSFNSFDGDLPESLFALPRLKILDLNLNNFHGQIPINSSSRPLSLEVLDLSYNRLNGTLPIFTDFKNIRTLNLGVNQFSGSLPASLFALPHLEILNLESNKLSGALPNEQESTRVVSINQFSGNIPAFLFLLPHIQQLDLSYNCFGGQILINQSSNLPLSFKALQLSRNNLSGRLSFIWLRNLTNLEVIDLSGNSNLVVDGHIPGWIPSFQLKVLLLSGCDLDKNIIAEPHFLRTQRHLELLDLSNNNLSGSMPNWLFTKESTLRYLNLGNNSLTGSMGPIWHTQPYLSTIDIHMNQVTGQLPDNIGSLFPRLFVLNISSNNIDGNIPKSLCENIYMQSLDMSNSKLSGEVPACMFTNYQWLSTMKVSNNRLGGLIFGGMNNLSNMNELYLDRNKFEGTIPHSLSGVLTVMDLHDNELSGNLDNSLWNLSSLVVLNLAGNHITGKIHPQICGFMGLRFLDLSSNNLTWSIPNCIFIQLNFVNLSENSFSGDISFPFFNTSSLISLDIRHNQFTGNLHWVRYLDNIRLLMLGRNKFEGPVNPKVCKLMYLRIIDLSHNKLSGSLPACIGDISFKGDTDDQMLEPVYGEIYNGSSYDLRGFTFASKGNLYTYGRSFLASMSGIDLSANMLHGEIPWELGNLSHVKSLNLSYNLFVGPIPMTLGGMEEIESLDLSHNELSGPIPWQLTRLSTLGVFSVAYNNLSGCIPNSGQLGFGMESYLGNTNLNQITQGNMCAAPSPDPIAEKDVGETPSNPVLYVVTAAAFVLAFWATVGFSFCQPYGRSVMLKM</sequence>
<keyword evidence="7" id="KW-0472">Membrane</keyword>
<evidence type="ECO:0000256" key="1">
    <source>
        <dbReference type="ARBA" id="ARBA00004251"/>
    </source>
</evidence>
<dbReference type="Pfam" id="PF13516">
    <property type="entry name" value="LRR_6"/>
    <property type="match status" value="1"/>
</dbReference>
<dbReference type="InterPro" id="IPR003591">
    <property type="entry name" value="Leu-rich_rpt_typical-subtyp"/>
</dbReference>
<evidence type="ECO:0000256" key="3">
    <source>
        <dbReference type="ARBA" id="ARBA00022614"/>
    </source>
</evidence>
<evidence type="ECO:0000313" key="10">
    <source>
        <dbReference type="EnsemblPlants" id="EMT33454"/>
    </source>
</evidence>
<dbReference type="GO" id="GO:0005886">
    <property type="term" value="C:plasma membrane"/>
    <property type="evidence" value="ECO:0007669"/>
    <property type="project" value="UniProtKB-SubCell"/>
</dbReference>
<keyword evidence="8" id="KW-0325">Glycoprotein</keyword>
<accession>N1R4L3</accession>
<dbReference type="Pfam" id="PF00560">
    <property type="entry name" value="LRR_1"/>
    <property type="match status" value="8"/>
</dbReference>
<keyword evidence="5" id="KW-0677">Repeat</keyword>
<evidence type="ECO:0000256" key="6">
    <source>
        <dbReference type="ARBA" id="ARBA00022989"/>
    </source>
</evidence>
<dbReference type="InterPro" id="IPR051502">
    <property type="entry name" value="RLP_Defense_Trigger"/>
</dbReference>
<dbReference type="PANTHER" id="PTHR48062:SF56">
    <property type="entry name" value="OS04G0647900 PROTEIN"/>
    <property type="match status" value="1"/>
</dbReference>
<organism evidence="10">
    <name type="scientific">Aegilops tauschii</name>
    <name type="common">Tausch's goatgrass</name>
    <name type="synonym">Aegilops squarrosa</name>
    <dbReference type="NCBI Taxonomy" id="37682"/>
    <lineage>
        <taxon>Eukaryota</taxon>
        <taxon>Viridiplantae</taxon>
        <taxon>Streptophyta</taxon>
        <taxon>Embryophyta</taxon>
        <taxon>Tracheophyta</taxon>
        <taxon>Spermatophyta</taxon>
        <taxon>Magnoliopsida</taxon>
        <taxon>Liliopsida</taxon>
        <taxon>Poales</taxon>
        <taxon>Poaceae</taxon>
        <taxon>BOP clade</taxon>
        <taxon>Pooideae</taxon>
        <taxon>Triticodae</taxon>
        <taxon>Triticeae</taxon>
        <taxon>Triticinae</taxon>
        <taxon>Aegilops</taxon>
    </lineage>
</organism>
<dbReference type="Pfam" id="PF08263">
    <property type="entry name" value="LRRNT_2"/>
    <property type="match status" value="1"/>
</dbReference>